<keyword evidence="1" id="KW-0732">Signal</keyword>
<name>A0A376GDW7_9FLAO</name>
<dbReference type="InterPro" id="IPR005901">
    <property type="entry name" value="GLPGLI"/>
</dbReference>
<dbReference type="Pfam" id="PF22252">
    <property type="entry name" value="PNGase_F-II_N"/>
    <property type="match status" value="1"/>
</dbReference>
<dbReference type="STRING" id="343874.GCA_000805695_01040"/>
<sequence length="249" mass="28524">MKKLLLIVLSSLCYFVNAQDVLEVEYDVYTVYDASKTQGSVTIDNRKLNKDETIRYFTEQMKIPRPYILITNKIASNYNQKPTLNGGNSVSYSSNQGNGLYYKDLLENYYMHESVGFGMDRIIKDSIPKINWTITRDKKKVLGFDVRKATAKINKEEFTAWFATSLSFPSGPDKYMGLPGLILELERKTNDDADMVITYKATSVKEAKKNVTINQPKKGKIVDFLTYKAEMDAFFKKQQEMNSQGVDKN</sequence>
<accession>A0A376GDW7</accession>
<evidence type="ECO:0000313" key="2">
    <source>
        <dbReference type="EMBL" id="STD58999.1"/>
    </source>
</evidence>
<protein>
    <submittedName>
        <fullName evidence="2">GLPGLI family protein</fullName>
    </submittedName>
</protein>
<organism evidence="2 3">
    <name type="scientific">Empedobacter falsenii</name>
    <dbReference type="NCBI Taxonomy" id="343874"/>
    <lineage>
        <taxon>Bacteria</taxon>
        <taxon>Pseudomonadati</taxon>
        <taxon>Bacteroidota</taxon>
        <taxon>Flavobacteriia</taxon>
        <taxon>Flavobacteriales</taxon>
        <taxon>Weeksellaceae</taxon>
        <taxon>Empedobacter</taxon>
    </lineage>
</organism>
<evidence type="ECO:0000313" key="3">
    <source>
        <dbReference type="Proteomes" id="UP000254737"/>
    </source>
</evidence>
<dbReference type="EMBL" id="UFXS01000001">
    <property type="protein sequence ID" value="STD58999.1"/>
    <property type="molecule type" value="Genomic_DNA"/>
</dbReference>
<proteinExistence type="predicted"/>
<reference evidence="2 3" key="1">
    <citation type="submission" date="2018-06" db="EMBL/GenBank/DDBJ databases">
        <authorList>
            <consortium name="Pathogen Informatics"/>
            <person name="Doyle S."/>
        </authorList>
    </citation>
    <scope>NUCLEOTIDE SEQUENCE [LARGE SCALE GENOMIC DNA]</scope>
    <source>
        <strain evidence="2 3">NCTC13456</strain>
    </source>
</reference>
<evidence type="ECO:0000256" key="1">
    <source>
        <dbReference type="SAM" id="SignalP"/>
    </source>
</evidence>
<dbReference type="RefSeq" id="WP_038335865.1">
    <property type="nucleotide sequence ID" value="NZ_JSYQ01000018.1"/>
</dbReference>
<dbReference type="AlphaFoldDB" id="A0A376GDW7"/>
<dbReference type="NCBIfam" id="TIGR01200">
    <property type="entry name" value="GLPGLI"/>
    <property type="match status" value="1"/>
</dbReference>
<gene>
    <name evidence="2" type="ORF">NCTC13456_02628</name>
</gene>
<feature type="signal peptide" evidence="1">
    <location>
        <begin position="1"/>
        <end position="18"/>
    </location>
</feature>
<dbReference type="Proteomes" id="UP000254737">
    <property type="component" value="Unassembled WGS sequence"/>
</dbReference>
<dbReference type="OrthoDB" id="1429333at2"/>
<feature type="chain" id="PRO_5017053739" evidence="1">
    <location>
        <begin position="19"/>
        <end position="249"/>
    </location>
</feature>